<gene>
    <name evidence="1" type="ORF">201phi2-1p118</name>
</gene>
<accession>B3FIY1</accession>
<dbReference type="KEGG" id="vg:6372543"/>
<sequence>MQYTLKTFANNMQAIEERMHDDLLAKFQVVFGDSAEVTVEVDTEDDNKPDQYTIRFTGTVYDGSTAYVVGRLVQYENGRVIRIAKINNG</sequence>
<dbReference type="EMBL" id="EU197055">
    <property type="protein sequence ID" value="ABY62950.1"/>
    <property type="molecule type" value="Genomic_DNA"/>
</dbReference>
<proteinExistence type="predicted"/>
<keyword evidence="2" id="KW-1185">Reference proteome</keyword>
<protein>
    <submittedName>
        <fullName evidence="1">Uncharacterized protein</fullName>
    </submittedName>
</protein>
<evidence type="ECO:0000313" key="1">
    <source>
        <dbReference type="EMBL" id="ABY62950.1"/>
    </source>
</evidence>
<name>B3FIY1_BP201</name>
<dbReference type="RefSeq" id="YP_001956842.1">
    <property type="nucleotide sequence ID" value="NC_010821.1"/>
</dbReference>
<dbReference type="Proteomes" id="UP000002421">
    <property type="component" value="Segment"/>
</dbReference>
<dbReference type="OrthoDB" id="38861at10239"/>
<evidence type="ECO:0000313" key="2">
    <source>
        <dbReference type="Proteomes" id="UP000002421"/>
    </source>
</evidence>
<organismHost>
    <name type="scientific">Pseudomonas chlororaphis</name>
    <dbReference type="NCBI Taxonomy" id="587753"/>
</organismHost>
<organism evidence="1 2">
    <name type="scientific">Pseudomonas phage 201phi2-1</name>
    <name type="common">Pseudomonas chlororaphis phage 201phi2-1</name>
    <dbReference type="NCBI Taxonomy" id="198110"/>
    <lineage>
        <taxon>Viruses</taxon>
        <taxon>Duplodnaviria</taxon>
        <taxon>Heunggongvirae</taxon>
        <taxon>Uroviricota</taxon>
        <taxon>Caudoviricetes</taxon>
        <taxon>Chimalliviridae</taxon>
        <taxon>Serwervirus</taxon>
        <taxon>Serwervirus 201phi21</taxon>
    </lineage>
</organism>
<reference evidence="1 2" key="1">
    <citation type="journal article" date="2008" name="Virology">
        <title>Characterization of Pseudomonas chlororaphis myovirus 201varphi2-1 via genomic sequencing, mass spectrometry, and electron microscopy.</title>
        <authorList>
            <person name="Thomas J.A."/>
            <person name="Rolando M.R."/>
            <person name="Carroll C.A."/>
            <person name="Shen P.S."/>
            <person name="Belnap D.M."/>
            <person name="Weintraub S.T."/>
            <person name="Serwer P."/>
            <person name="Hardies S.C."/>
        </authorList>
    </citation>
    <scope>NUCLEOTIDE SEQUENCE</scope>
</reference>